<evidence type="ECO:0000313" key="3">
    <source>
        <dbReference type="Proteomes" id="UP000027730"/>
    </source>
</evidence>
<name>A0A074X541_9PEZI</name>
<dbReference type="GeneID" id="25413086"/>
<dbReference type="Proteomes" id="UP000027730">
    <property type="component" value="Unassembled WGS sequence"/>
</dbReference>
<dbReference type="EMBL" id="KL584703">
    <property type="protein sequence ID" value="KEQ77157.1"/>
    <property type="molecule type" value="Genomic_DNA"/>
</dbReference>
<dbReference type="OrthoDB" id="5335351at2759"/>
<feature type="compositionally biased region" description="Acidic residues" evidence="1">
    <location>
        <begin position="20"/>
        <end position="32"/>
    </location>
</feature>
<keyword evidence="3" id="KW-1185">Reference proteome</keyword>
<protein>
    <submittedName>
        <fullName evidence="2">Uncharacterized protein</fullName>
    </submittedName>
</protein>
<gene>
    <name evidence="2" type="ORF">M436DRAFT_60926</name>
</gene>
<reference evidence="2 3" key="1">
    <citation type="journal article" date="2014" name="BMC Genomics">
        <title>Genome sequencing of four Aureobasidium pullulans varieties: biotechnological potential, stress tolerance, and description of new species.</title>
        <authorList>
            <person name="Gostin Ar C."/>
            <person name="Ohm R.A."/>
            <person name="Kogej T."/>
            <person name="Sonjak S."/>
            <person name="Turk M."/>
            <person name="Zajc J."/>
            <person name="Zalar P."/>
            <person name="Grube M."/>
            <person name="Sun H."/>
            <person name="Han J."/>
            <person name="Sharma A."/>
            <person name="Chiniquy J."/>
            <person name="Ngan C.Y."/>
            <person name="Lipzen A."/>
            <person name="Barry K."/>
            <person name="Grigoriev I.V."/>
            <person name="Gunde-Cimerman N."/>
        </authorList>
    </citation>
    <scope>NUCLEOTIDE SEQUENCE [LARGE SCALE GENOMIC DNA]</scope>
    <source>
        <strain evidence="2 3">CBS 147.97</strain>
    </source>
</reference>
<evidence type="ECO:0000313" key="2">
    <source>
        <dbReference type="EMBL" id="KEQ77157.1"/>
    </source>
</evidence>
<feature type="region of interest" description="Disordered" evidence="1">
    <location>
        <begin position="1"/>
        <end position="32"/>
    </location>
</feature>
<dbReference type="AlphaFoldDB" id="A0A074X541"/>
<accession>A0A074X541</accession>
<sequence length="126" mass="14968">MESENTAPHDQISPPPDEHDHDEEDAVEPQEEMDLFDWQALETEYLNKMAEHKAEEDAHLQEFASLSRFFGVWAETISGHEQKRSHQRLRTQSTLVMKQEDDLEERRKHYVQVVEAFRRALLMLEH</sequence>
<organism evidence="2 3">
    <name type="scientific">Aureobasidium namibiae CBS 147.97</name>
    <dbReference type="NCBI Taxonomy" id="1043004"/>
    <lineage>
        <taxon>Eukaryota</taxon>
        <taxon>Fungi</taxon>
        <taxon>Dikarya</taxon>
        <taxon>Ascomycota</taxon>
        <taxon>Pezizomycotina</taxon>
        <taxon>Dothideomycetes</taxon>
        <taxon>Dothideomycetidae</taxon>
        <taxon>Dothideales</taxon>
        <taxon>Saccotheciaceae</taxon>
        <taxon>Aureobasidium</taxon>
    </lineage>
</organism>
<proteinExistence type="predicted"/>
<dbReference type="RefSeq" id="XP_013431098.1">
    <property type="nucleotide sequence ID" value="XM_013575644.1"/>
</dbReference>
<dbReference type="HOGENOM" id="CLU_097655_3_0_1"/>
<dbReference type="STRING" id="1043004.A0A074X541"/>
<evidence type="ECO:0000256" key="1">
    <source>
        <dbReference type="SAM" id="MobiDB-lite"/>
    </source>
</evidence>